<evidence type="ECO:0000313" key="2">
    <source>
        <dbReference type="Proteomes" id="UP000295129"/>
    </source>
</evidence>
<keyword evidence="2" id="KW-1185">Reference proteome</keyword>
<reference evidence="1 2" key="1">
    <citation type="submission" date="2019-03" db="EMBL/GenBank/DDBJ databases">
        <title>Genomic Encyclopedia of Type Strains, Phase IV (KMG-IV): sequencing the most valuable type-strain genomes for metagenomic binning, comparative biology and taxonomic classification.</title>
        <authorList>
            <person name="Goeker M."/>
        </authorList>
    </citation>
    <scope>NUCLEOTIDE SEQUENCE [LARGE SCALE GENOMIC DNA]</scope>
    <source>
        <strain evidence="1 2">DSM 12121</strain>
    </source>
</reference>
<gene>
    <name evidence="1" type="ORF">C7389_101558</name>
</gene>
<dbReference type="AlphaFoldDB" id="A0A4R6EFV7"/>
<evidence type="ECO:0000313" key="1">
    <source>
        <dbReference type="EMBL" id="TDN57172.1"/>
    </source>
</evidence>
<organism evidence="1 2">
    <name type="scientific">Azoarcus indigens</name>
    <dbReference type="NCBI Taxonomy" id="29545"/>
    <lineage>
        <taxon>Bacteria</taxon>
        <taxon>Pseudomonadati</taxon>
        <taxon>Pseudomonadota</taxon>
        <taxon>Betaproteobacteria</taxon>
        <taxon>Rhodocyclales</taxon>
        <taxon>Zoogloeaceae</taxon>
        <taxon>Azoarcus</taxon>
    </lineage>
</organism>
<proteinExistence type="predicted"/>
<dbReference type="Proteomes" id="UP000295129">
    <property type="component" value="Unassembled WGS sequence"/>
</dbReference>
<accession>A0A4R6EFV7</accession>
<dbReference type="OrthoDB" id="5567584at2"/>
<name>A0A4R6EFV7_9RHOO</name>
<protein>
    <submittedName>
        <fullName evidence="1">Uncharacterized protein</fullName>
    </submittedName>
</protein>
<sequence>MPALAENRTVIELKTAKPTGLGITQLGVPVAEGTAIKKGKLHEFIQLLDDGKAGRRYQNLRVTGVKASEGGVESAKLFVQFEVFGDDNVPLGANSGFGAALCAGGETLLELASAPAFLPYARAWFENQFVFEVPVELFERADGVAFTARPDEVRLI</sequence>
<dbReference type="EMBL" id="SNVV01000001">
    <property type="protein sequence ID" value="TDN57172.1"/>
    <property type="molecule type" value="Genomic_DNA"/>
</dbReference>
<comment type="caution">
    <text evidence="1">The sequence shown here is derived from an EMBL/GenBank/DDBJ whole genome shotgun (WGS) entry which is preliminary data.</text>
</comment>